<sequence>MSELANLFETIERTYHDYGKLARYRYMPPDYQAFLHVLTIGHIFASFNDHSDLHQLITLLGLQDEIRPGAEAVSGTGVNCPSANVTDLQVQALRDLYLHYNVQFGRERLRTVELMELHRCQVDENWDPTEDWWTLTMMWTTFNLQRMHPKYFAFVQAFATAAFACHKHITDFRLYGGTDCFTANLGVWTVIEGDFRSDECNTLRTNEIGEVNSMMLVDICDSLSQSSMASGVAGLNLADSPDEIEAFVASLKPKSWPAGKLHLGQHLMHVLPSFMGFLSQGLDFFLEKLYLALDISDSIFKRSNILSLMAQLSLQTEYSSHNLEDVLIP</sequence>
<name>A0AB34G248_9HYPO</name>
<evidence type="ECO:0000313" key="2">
    <source>
        <dbReference type="Proteomes" id="UP001163105"/>
    </source>
</evidence>
<protein>
    <submittedName>
        <fullName evidence="1">Lipoteichoic acid synthase-like YvgJ</fullName>
    </submittedName>
</protein>
<proteinExistence type="predicted"/>
<dbReference type="Proteomes" id="UP001163105">
    <property type="component" value="Unassembled WGS sequence"/>
</dbReference>
<gene>
    <name evidence="1" type="ORF">O9K51_03610</name>
</gene>
<accession>A0AB34G248</accession>
<organism evidence="1 2">
    <name type="scientific">Purpureocillium lavendulum</name>
    <dbReference type="NCBI Taxonomy" id="1247861"/>
    <lineage>
        <taxon>Eukaryota</taxon>
        <taxon>Fungi</taxon>
        <taxon>Dikarya</taxon>
        <taxon>Ascomycota</taxon>
        <taxon>Pezizomycotina</taxon>
        <taxon>Sordariomycetes</taxon>
        <taxon>Hypocreomycetidae</taxon>
        <taxon>Hypocreales</taxon>
        <taxon>Ophiocordycipitaceae</taxon>
        <taxon>Purpureocillium</taxon>
    </lineage>
</organism>
<reference evidence="1" key="1">
    <citation type="submission" date="2023-01" db="EMBL/GenBank/DDBJ databases">
        <title>The growth and conidiation of Purpureocillium lavendulum are regulated by nitrogen source and histone H3K14 acetylation.</title>
        <authorList>
            <person name="Tang P."/>
            <person name="Han J."/>
            <person name="Zhang C."/>
            <person name="Tang P."/>
            <person name="Qi F."/>
            <person name="Zhang K."/>
            <person name="Liang L."/>
        </authorList>
    </citation>
    <scope>NUCLEOTIDE SEQUENCE</scope>
    <source>
        <strain evidence="1">YMF1.00683</strain>
    </source>
</reference>
<keyword evidence="2" id="KW-1185">Reference proteome</keyword>
<dbReference type="AlphaFoldDB" id="A0AB34G248"/>
<dbReference type="EMBL" id="JAQHRD010000002">
    <property type="protein sequence ID" value="KAJ6445204.1"/>
    <property type="molecule type" value="Genomic_DNA"/>
</dbReference>
<evidence type="ECO:0000313" key="1">
    <source>
        <dbReference type="EMBL" id="KAJ6445204.1"/>
    </source>
</evidence>
<comment type="caution">
    <text evidence="1">The sequence shown here is derived from an EMBL/GenBank/DDBJ whole genome shotgun (WGS) entry which is preliminary data.</text>
</comment>